<proteinExistence type="predicted"/>
<accession>A0A1G2EDC1</accession>
<dbReference type="AlphaFoldDB" id="A0A1G2EDC1"/>
<dbReference type="EMBL" id="MHMH01000023">
    <property type="protein sequence ID" value="OGZ23827.1"/>
    <property type="molecule type" value="Genomic_DNA"/>
</dbReference>
<evidence type="ECO:0000313" key="1">
    <source>
        <dbReference type="EMBL" id="OGZ23827.1"/>
    </source>
</evidence>
<sequence>MKRLFYILFGFSALIATIWLLGNWQGSNWQKNFTKNTGLQPPEGISYSPTKEGDTEFISPDGKLKLKYPADWLVIEGGEFLETTIPQDWKENYDLKTLFLGQEFQADGFAQVIVYQGNFDFPVSEIIEKMHNANREQGRQVTITDSKIEEKIGVFEARSIVPQSYTLHSKEKIIKEGKENTYLVAFVALEKDWQEFSEQADSIINSAQIVQ</sequence>
<dbReference type="Proteomes" id="UP000178647">
    <property type="component" value="Unassembled WGS sequence"/>
</dbReference>
<comment type="caution">
    <text evidence="1">The sequence shown here is derived from an EMBL/GenBank/DDBJ whole genome shotgun (WGS) entry which is preliminary data.</text>
</comment>
<organism evidence="1 2">
    <name type="scientific">Candidatus Nealsonbacteria bacterium RIFCSPLOWO2_01_FULL_43_32</name>
    <dbReference type="NCBI Taxonomy" id="1801672"/>
    <lineage>
        <taxon>Bacteria</taxon>
        <taxon>Candidatus Nealsoniibacteriota</taxon>
    </lineage>
</organism>
<dbReference type="STRING" id="1801672.A2896_00880"/>
<gene>
    <name evidence="1" type="ORF">A2896_00880</name>
</gene>
<name>A0A1G2EDC1_9BACT</name>
<evidence type="ECO:0000313" key="2">
    <source>
        <dbReference type="Proteomes" id="UP000178647"/>
    </source>
</evidence>
<protein>
    <recommendedName>
        <fullName evidence="3">PsbP C-terminal domain-containing protein</fullName>
    </recommendedName>
</protein>
<evidence type="ECO:0008006" key="3">
    <source>
        <dbReference type="Google" id="ProtNLM"/>
    </source>
</evidence>
<reference evidence="1 2" key="1">
    <citation type="journal article" date="2016" name="Nat. Commun.">
        <title>Thousands of microbial genomes shed light on interconnected biogeochemical processes in an aquifer system.</title>
        <authorList>
            <person name="Anantharaman K."/>
            <person name="Brown C.T."/>
            <person name="Hug L.A."/>
            <person name="Sharon I."/>
            <person name="Castelle C.J."/>
            <person name="Probst A.J."/>
            <person name="Thomas B.C."/>
            <person name="Singh A."/>
            <person name="Wilkins M.J."/>
            <person name="Karaoz U."/>
            <person name="Brodie E.L."/>
            <person name="Williams K.H."/>
            <person name="Hubbard S.S."/>
            <person name="Banfield J.F."/>
        </authorList>
    </citation>
    <scope>NUCLEOTIDE SEQUENCE [LARGE SCALE GENOMIC DNA]</scope>
</reference>